<keyword evidence="7" id="KW-0003">3Fe-4S</keyword>
<evidence type="ECO:0000256" key="6">
    <source>
        <dbReference type="ARBA" id="ARBA00023014"/>
    </source>
</evidence>
<keyword evidence="9" id="KW-1185">Reference proteome</keyword>
<keyword evidence="6" id="KW-0411">Iron-sulfur</keyword>
<dbReference type="EMBL" id="JBHUCO010000015">
    <property type="protein sequence ID" value="MFD1518869.1"/>
    <property type="molecule type" value="Genomic_DNA"/>
</dbReference>
<comment type="caution">
    <text evidence="8">The sequence shown here is derived from an EMBL/GenBank/DDBJ whole genome shotgun (WGS) entry which is preliminary data.</text>
</comment>
<dbReference type="RefSeq" id="WP_344718124.1">
    <property type="nucleotide sequence ID" value="NZ_BAAAUS010000001.1"/>
</dbReference>
<keyword evidence="2" id="KW-0813">Transport</keyword>
<dbReference type="PANTHER" id="PTHR36923">
    <property type="entry name" value="FERREDOXIN"/>
    <property type="match status" value="1"/>
</dbReference>
<evidence type="ECO:0000256" key="2">
    <source>
        <dbReference type="ARBA" id="ARBA00022448"/>
    </source>
</evidence>
<accession>A0ABW4ETH9</accession>
<protein>
    <submittedName>
        <fullName evidence="8">Ferredoxin</fullName>
    </submittedName>
</protein>
<evidence type="ECO:0000256" key="1">
    <source>
        <dbReference type="ARBA" id="ARBA00001927"/>
    </source>
</evidence>
<evidence type="ECO:0000256" key="5">
    <source>
        <dbReference type="ARBA" id="ARBA00023004"/>
    </source>
</evidence>
<comment type="cofactor">
    <cofactor evidence="1">
        <name>[3Fe-4S] cluster</name>
        <dbReference type="ChEBI" id="CHEBI:21137"/>
    </cofactor>
</comment>
<keyword evidence="5" id="KW-0408">Iron</keyword>
<dbReference type="InterPro" id="IPR051269">
    <property type="entry name" value="Fe-S_cluster_ET"/>
</dbReference>
<keyword evidence="3" id="KW-0479">Metal-binding</keyword>
<dbReference type="Pfam" id="PF13459">
    <property type="entry name" value="Fer4_15"/>
    <property type="match status" value="1"/>
</dbReference>
<sequence length="65" mass="6990">MPIVTADRGRCQGWANCVAGAPDVFDIDDDGLVVLLKTEIPEADRARIDEVAHRCPAGALRVTDN</sequence>
<evidence type="ECO:0000256" key="3">
    <source>
        <dbReference type="ARBA" id="ARBA00022723"/>
    </source>
</evidence>
<evidence type="ECO:0000313" key="9">
    <source>
        <dbReference type="Proteomes" id="UP001597114"/>
    </source>
</evidence>
<reference evidence="9" key="1">
    <citation type="journal article" date="2019" name="Int. J. Syst. Evol. Microbiol.">
        <title>The Global Catalogue of Microorganisms (GCM) 10K type strain sequencing project: providing services to taxonomists for standard genome sequencing and annotation.</title>
        <authorList>
            <consortium name="The Broad Institute Genomics Platform"/>
            <consortium name="The Broad Institute Genome Sequencing Center for Infectious Disease"/>
            <person name="Wu L."/>
            <person name="Ma J."/>
        </authorList>
    </citation>
    <scope>NUCLEOTIDE SEQUENCE [LARGE SCALE GENOMIC DNA]</scope>
    <source>
        <strain evidence="9">CCM 7043</strain>
    </source>
</reference>
<dbReference type="PANTHER" id="PTHR36923:SF3">
    <property type="entry name" value="FERREDOXIN"/>
    <property type="match status" value="1"/>
</dbReference>
<name>A0ABW4ETH9_9PSEU</name>
<evidence type="ECO:0000313" key="8">
    <source>
        <dbReference type="EMBL" id="MFD1518869.1"/>
    </source>
</evidence>
<organism evidence="8 9">
    <name type="scientific">Pseudonocardia yunnanensis</name>
    <dbReference type="NCBI Taxonomy" id="58107"/>
    <lineage>
        <taxon>Bacteria</taxon>
        <taxon>Bacillati</taxon>
        <taxon>Actinomycetota</taxon>
        <taxon>Actinomycetes</taxon>
        <taxon>Pseudonocardiales</taxon>
        <taxon>Pseudonocardiaceae</taxon>
        <taxon>Pseudonocardia</taxon>
    </lineage>
</organism>
<evidence type="ECO:0000256" key="7">
    <source>
        <dbReference type="ARBA" id="ARBA00023291"/>
    </source>
</evidence>
<dbReference type="Gene3D" id="3.30.70.20">
    <property type="match status" value="1"/>
</dbReference>
<gene>
    <name evidence="8" type="ORF">ACFSJD_15335</name>
</gene>
<dbReference type="Proteomes" id="UP001597114">
    <property type="component" value="Unassembled WGS sequence"/>
</dbReference>
<dbReference type="SUPFAM" id="SSF54862">
    <property type="entry name" value="4Fe-4S ferredoxins"/>
    <property type="match status" value="1"/>
</dbReference>
<keyword evidence="4" id="KW-0249">Electron transport</keyword>
<proteinExistence type="predicted"/>
<evidence type="ECO:0000256" key="4">
    <source>
        <dbReference type="ARBA" id="ARBA00022982"/>
    </source>
</evidence>